<evidence type="ECO:0000256" key="4">
    <source>
        <dbReference type="ARBA" id="ARBA00022452"/>
    </source>
</evidence>
<feature type="region of interest" description="Disordered" evidence="8">
    <location>
        <begin position="443"/>
        <end position="470"/>
    </location>
</feature>
<reference evidence="10 11" key="1">
    <citation type="submission" date="2019-03" db="EMBL/GenBank/DDBJ databases">
        <title>Metabolic reconstructions from genomes of highly enriched 'Candidatus Accumulibacter' and 'Candidatus Competibacter' bioreactor populations.</title>
        <authorList>
            <person name="Annavajhala M.K."/>
            <person name="Welles L."/>
            <person name="Abbas B."/>
            <person name="Sorokin D."/>
            <person name="Park H."/>
            <person name="Van Loosdrecht M."/>
            <person name="Chandran K."/>
        </authorList>
    </citation>
    <scope>NUCLEOTIDE SEQUENCE [LARGE SCALE GENOMIC DNA]</scope>
    <source>
        <strain evidence="10 11">SBR_G</strain>
    </source>
</reference>
<evidence type="ECO:0000313" key="11">
    <source>
        <dbReference type="Proteomes" id="UP000760480"/>
    </source>
</evidence>
<proteinExistence type="inferred from homology"/>
<evidence type="ECO:0000256" key="2">
    <source>
        <dbReference type="ARBA" id="ARBA00007613"/>
    </source>
</evidence>
<keyword evidence="6" id="KW-0472">Membrane</keyword>
<evidence type="ECO:0000256" key="8">
    <source>
        <dbReference type="SAM" id="MobiDB-lite"/>
    </source>
</evidence>
<name>A0ABX1TS79_9GAMM</name>
<dbReference type="InterPro" id="IPR051906">
    <property type="entry name" value="TolC-like"/>
</dbReference>
<dbReference type="NCBIfam" id="TIGR01844">
    <property type="entry name" value="type_I_sec_TolC"/>
    <property type="match status" value="1"/>
</dbReference>
<evidence type="ECO:0000256" key="1">
    <source>
        <dbReference type="ARBA" id="ARBA00004442"/>
    </source>
</evidence>
<dbReference type="InterPro" id="IPR010130">
    <property type="entry name" value="T1SS_OMP_TolC"/>
</dbReference>
<keyword evidence="9" id="KW-0732">Signal</keyword>
<evidence type="ECO:0000313" key="10">
    <source>
        <dbReference type="EMBL" id="NMQ20781.1"/>
    </source>
</evidence>
<comment type="subcellular location">
    <subcellularLocation>
        <location evidence="1">Cell outer membrane</location>
    </subcellularLocation>
</comment>
<comment type="caution">
    <text evidence="10">The sequence shown here is derived from an EMBL/GenBank/DDBJ whole genome shotgun (WGS) entry which is preliminary data.</text>
</comment>
<accession>A0ABX1TS79</accession>
<evidence type="ECO:0000256" key="3">
    <source>
        <dbReference type="ARBA" id="ARBA00022448"/>
    </source>
</evidence>
<keyword evidence="7" id="KW-0998">Cell outer membrane</keyword>
<organism evidence="10 11">
    <name type="scientific">Candidatus Competibacter phosphatis</name>
    <dbReference type="NCBI Taxonomy" id="221280"/>
    <lineage>
        <taxon>Bacteria</taxon>
        <taxon>Pseudomonadati</taxon>
        <taxon>Pseudomonadota</taxon>
        <taxon>Gammaproteobacteria</taxon>
        <taxon>Candidatus Competibacteraceae</taxon>
        <taxon>Candidatus Competibacter</taxon>
    </lineage>
</organism>
<dbReference type="RefSeq" id="WP_169250046.1">
    <property type="nucleotide sequence ID" value="NZ_SPMZ01000062.1"/>
</dbReference>
<keyword evidence="3" id="KW-0813">Transport</keyword>
<dbReference type="Gene3D" id="1.20.1600.10">
    <property type="entry name" value="Outer membrane efflux proteins (OEP)"/>
    <property type="match status" value="1"/>
</dbReference>
<dbReference type="Pfam" id="PF02321">
    <property type="entry name" value="OEP"/>
    <property type="match status" value="2"/>
</dbReference>
<dbReference type="Proteomes" id="UP000760480">
    <property type="component" value="Unassembled WGS sequence"/>
</dbReference>
<keyword evidence="5" id="KW-0812">Transmembrane</keyword>
<gene>
    <name evidence="10" type="ORF">E4P82_17220</name>
</gene>
<feature type="signal peptide" evidence="9">
    <location>
        <begin position="1"/>
        <end position="23"/>
    </location>
</feature>
<evidence type="ECO:0000256" key="5">
    <source>
        <dbReference type="ARBA" id="ARBA00022692"/>
    </source>
</evidence>
<comment type="similarity">
    <text evidence="2">Belongs to the outer membrane factor (OMF) (TC 1.B.17) family.</text>
</comment>
<evidence type="ECO:0000256" key="6">
    <source>
        <dbReference type="ARBA" id="ARBA00023136"/>
    </source>
</evidence>
<feature type="compositionally biased region" description="Polar residues" evidence="8">
    <location>
        <begin position="461"/>
        <end position="470"/>
    </location>
</feature>
<dbReference type="EMBL" id="SPMZ01000062">
    <property type="protein sequence ID" value="NMQ20781.1"/>
    <property type="molecule type" value="Genomic_DNA"/>
</dbReference>
<dbReference type="InterPro" id="IPR003423">
    <property type="entry name" value="OMP_efflux"/>
</dbReference>
<keyword evidence="4" id="KW-1134">Transmembrane beta strand</keyword>
<dbReference type="PANTHER" id="PTHR30026">
    <property type="entry name" value="OUTER MEMBRANE PROTEIN TOLC"/>
    <property type="match status" value="1"/>
</dbReference>
<dbReference type="SUPFAM" id="SSF56954">
    <property type="entry name" value="Outer membrane efflux proteins (OEP)"/>
    <property type="match status" value="1"/>
</dbReference>
<evidence type="ECO:0000256" key="7">
    <source>
        <dbReference type="ARBA" id="ARBA00023237"/>
    </source>
</evidence>
<evidence type="ECO:0000256" key="9">
    <source>
        <dbReference type="SAM" id="SignalP"/>
    </source>
</evidence>
<keyword evidence="11" id="KW-1185">Reference proteome</keyword>
<protein>
    <submittedName>
        <fullName evidence="10">Type I secretion protein TolC</fullName>
    </submittedName>
</protein>
<sequence>MPRAHRLLLAGMVAALFGQPVGAEDLLQVYRRSMESDPALKAAAASRQASQEAKPQARALLLPSVGVTASRGSTFGVVGVSTGSDGGNTHSYAIGLTQPVYNRASQVQQRLAEETIKQADTDFNNAQNDLILRVAQGYFGVLAAIDNLTFATAEKNAFARQLEQANRRFEVGLATITDVYDAQARFDGAVSSEIDAINKLANARELLRQLTGQDYAQLNLLSERMPLALPNPNDPEQWVRMALDNNLTLRSAGFGVEQARENIQLQKAGHYPSLDLNANRADVDTAFTRTISSQVNLQLTIPLYSGGAVSSRSRQAAYNYEASRQNLENLQRDAVRTVRNAYRGQETSISQIKALDQTRVSTRSALEATQAGYEVGTRTIVDVLNAERNVYLAEREYAAARYSYIANFLVLKQAAGQLSEEDMVEINGWLGGPVATNGMPVVPVPGEPAKPDAGKGKTHGKNTATKSTGK</sequence>
<dbReference type="PANTHER" id="PTHR30026:SF20">
    <property type="entry name" value="OUTER MEMBRANE PROTEIN TOLC"/>
    <property type="match status" value="1"/>
</dbReference>
<feature type="chain" id="PRO_5047386615" evidence="9">
    <location>
        <begin position="24"/>
        <end position="470"/>
    </location>
</feature>